<keyword evidence="3" id="KW-1185">Reference proteome</keyword>
<dbReference type="Pfam" id="PF03372">
    <property type="entry name" value="Exo_endo_phos"/>
    <property type="match status" value="1"/>
</dbReference>
<dbReference type="Proteomes" id="UP001178508">
    <property type="component" value="Chromosome 2"/>
</dbReference>
<evidence type="ECO:0000313" key="2">
    <source>
        <dbReference type="EMBL" id="CAJ1050788.1"/>
    </source>
</evidence>
<accession>A0AAV1EPV8</accession>
<dbReference type="SUPFAM" id="SSF56219">
    <property type="entry name" value="DNase I-like"/>
    <property type="match status" value="1"/>
</dbReference>
<dbReference type="PANTHER" id="PTHR46670">
    <property type="entry name" value="ENDO/EXONUCLEASE/PHOSPHATASE DOMAIN-CONTAINING PROTEIN"/>
    <property type="match status" value="1"/>
</dbReference>
<dbReference type="AlphaFoldDB" id="A0AAV1EPV8"/>
<gene>
    <name evidence="2" type="ORF">XNOV1_A039813</name>
</gene>
<protein>
    <submittedName>
        <fullName evidence="2">Uncharacterized protein LOC117491507</fullName>
    </submittedName>
</protein>
<dbReference type="GO" id="GO:0003824">
    <property type="term" value="F:catalytic activity"/>
    <property type="evidence" value="ECO:0007669"/>
    <property type="project" value="InterPro"/>
</dbReference>
<dbReference type="InterPro" id="IPR005135">
    <property type="entry name" value="Endo/exonuclease/phosphatase"/>
</dbReference>
<dbReference type="PANTHER" id="PTHR46670:SF3">
    <property type="entry name" value="ENDONUCLEASE_EXONUCLEASE_PHOSPHATASE DOMAIN-CONTAINING PROTEIN"/>
    <property type="match status" value="1"/>
</dbReference>
<feature type="domain" description="Endonuclease/exonuclease/phosphatase" evidence="1">
    <location>
        <begin position="54"/>
        <end position="233"/>
    </location>
</feature>
<reference evidence="2" key="1">
    <citation type="submission" date="2023-08" db="EMBL/GenBank/DDBJ databases">
        <authorList>
            <person name="Alioto T."/>
            <person name="Alioto T."/>
            <person name="Gomez Garrido J."/>
        </authorList>
    </citation>
    <scope>NUCLEOTIDE SEQUENCE</scope>
</reference>
<dbReference type="InterPro" id="IPR036691">
    <property type="entry name" value="Endo/exonu/phosph_ase_sf"/>
</dbReference>
<organism evidence="2 3">
    <name type="scientific">Xyrichtys novacula</name>
    <name type="common">Pearly razorfish</name>
    <name type="synonym">Hemipteronotus novacula</name>
    <dbReference type="NCBI Taxonomy" id="13765"/>
    <lineage>
        <taxon>Eukaryota</taxon>
        <taxon>Metazoa</taxon>
        <taxon>Chordata</taxon>
        <taxon>Craniata</taxon>
        <taxon>Vertebrata</taxon>
        <taxon>Euteleostomi</taxon>
        <taxon>Actinopterygii</taxon>
        <taxon>Neopterygii</taxon>
        <taxon>Teleostei</taxon>
        <taxon>Neoteleostei</taxon>
        <taxon>Acanthomorphata</taxon>
        <taxon>Eupercaria</taxon>
        <taxon>Labriformes</taxon>
        <taxon>Labridae</taxon>
        <taxon>Xyrichtys</taxon>
    </lineage>
</organism>
<evidence type="ECO:0000259" key="1">
    <source>
        <dbReference type="Pfam" id="PF03372"/>
    </source>
</evidence>
<proteinExistence type="predicted"/>
<dbReference type="Gene3D" id="3.60.10.10">
    <property type="entry name" value="Endonuclease/exonuclease/phosphatase"/>
    <property type="match status" value="1"/>
</dbReference>
<evidence type="ECO:0000313" key="3">
    <source>
        <dbReference type="Proteomes" id="UP001178508"/>
    </source>
</evidence>
<dbReference type="EMBL" id="OY660865">
    <property type="protein sequence ID" value="CAJ1050788.1"/>
    <property type="molecule type" value="Genomic_DNA"/>
</dbReference>
<name>A0AAV1EPV8_XYRNO</name>
<sequence length="558" mass="61725">MNTTPTVRCHTSLLQRHQNKCHAELDNLCPLACAVIPGPSDASTKKTANFMLLNTCSLNNKAELIHDIITERELHFMCLTKTWQNQQDFISLILATPPGYVYIQKPHSMGRGGGLAVIHKSDIMIKDLPINSSTFECMHFVLTGAAQLQVVLVSRPPKTTSGFLSEFSELLTTVCPMSPSTIILGNFNIHVDSHSCPFATEFLSLLECLNITQHVHGPTHFKGHTLDLVCSTGITPLNLQCLDLAVLDHLAILFSVPEPLPRLRVNRTITFRHIKRVSTPALSRMLALHLASHPSSHTVDALTEHYNKALSLSLDAVAPLKTVSTTFSQPAPWLTPELRLLKATGRWLERLYKKIWTSCNQEAYKDHLGNYKEALSRAKTLYYSTLISKHQNHPKQLFSTVNRLLRPPDPPQPSDAAELCCKFQTFFQQKVDDIHLQLRQIGAPCPPASHLKDCNSTSSACPRQCSLSSFSPLSNNQVMDFVSKAKTTSSKLDPMPTALVKACLPTLCPPMTNIINTSLTPGVVPSSFKTAMVIPTLKKSSLDPDDPGNYRLTYPSSV</sequence>